<feature type="compositionally biased region" description="Acidic residues" evidence="1">
    <location>
        <begin position="114"/>
        <end position="123"/>
    </location>
</feature>
<dbReference type="Proteomes" id="UP000095672">
    <property type="component" value="Chromosome"/>
</dbReference>
<gene>
    <name evidence="3" type="ORF">AUP74_00969</name>
</gene>
<evidence type="ECO:0000313" key="4">
    <source>
        <dbReference type="Proteomes" id="UP000095672"/>
    </source>
</evidence>
<feature type="chain" id="PRO_5008895448" evidence="2">
    <location>
        <begin position="23"/>
        <end position="123"/>
    </location>
</feature>
<dbReference type="EMBL" id="CP014143">
    <property type="protein sequence ID" value="AOS96434.1"/>
    <property type="molecule type" value="Genomic_DNA"/>
</dbReference>
<protein>
    <submittedName>
        <fullName evidence="3">Uncharacterized protein</fullName>
    </submittedName>
</protein>
<feature type="compositionally biased region" description="Basic and acidic residues" evidence="1">
    <location>
        <begin position="95"/>
        <end position="113"/>
    </location>
</feature>
<sequence length="123" mass="13407" precursor="true">MKCALISCAMLLAAGNAFPVQADAVDEPINAPGPMEYLEVTDSADPGAAQRERTLLVESIAAGLLSAGKQEQLQSLVTRQMNLLEQALRREERARAAAEAERLRLEREAAREDGQEEEREEAS</sequence>
<dbReference type="AlphaFoldDB" id="A0A1C9W5I9"/>
<evidence type="ECO:0000256" key="1">
    <source>
        <dbReference type="SAM" id="MobiDB-lite"/>
    </source>
</evidence>
<keyword evidence="4" id="KW-1185">Reference proteome</keyword>
<feature type="region of interest" description="Disordered" evidence="1">
    <location>
        <begin position="95"/>
        <end position="123"/>
    </location>
</feature>
<evidence type="ECO:0000256" key="2">
    <source>
        <dbReference type="SAM" id="SignalP"/>
    </source>
</evidence>
<evidence type="ECO:0000313" key="3">
    <source>
        <dbReference type="EMBL" id="AOS96434.1"/>
    </source>
</evidence>
<name>A0A1C9W5I9_9GAMM</name>
<reference evidence="4" key="1">
    <citation type="submission" date="2016-01" db="EMBL/GenBank/DDBJ databases">
        <title>Complete genome sequence of Microbulbifer sp. CCB-MM1, a halophile isolated from Matang Mangrove Forest, Perak.</title>
        <authorList>
            <person name="Moh T.H."/>
            <person name="Dinesh B."/>
            <person name="Lau N.-S."/>
            <person name="Go F."/>
            <person name="Alexander Chong S.-C."/>
        </authorList>
    </citation>
    <scope>NUCLEOTIDE SEQUENCE [LARGE SCALE GENOMIC DNA]</scope>
    <source>
        <strain evidence="4">CCB-MM1</strain>
    </source>
</reference>
<organism evidence="3 4">
    <name type="scientific">Microbulbifer aggregans</name>
    <dbReference type="NCBI Taxonomy" id="1769779"/>
    <lineage>
        <taxon>Bacteria</taxon>
        <taxon>Pseudomonadati</taxon>
        <taxon>Pseudomonadota</taxon>
        <taxon>Gammaproteobacteria</taxon>
        <taxon>Cellvibrionales</taxon>
        <taxon>Microbulbiferaceae</taxon>
        <taxon>Microbulbifer</taxon>
    </lineage>
</organism>
<dbReference type="KEGG" id="micc:AUP74_00969"/>
<proteinExistence type="predicted"/>
<feature type="signal peptide" evidence="2">
    <location>
        <begin position="1"/>
        <end position="22"/>
    </location>
</feature>
<keyword evidence="2" id="KW-0732">Signal</keyword>
<accession>A0A1C9W5I9</accession>